<protein>
    <submittedName>
        <fullName evidence="4">Uncharacterized protein LOC108670255</fullName>
    </submittedName>
</protein>
<keyword evidence="2" id="KW-0812">Transmembrane</keyword>
<gene>
    <name evidence="4" type="primary">LOC108670255</name>
</gene>
<keyword evidence="2" id="KW-0472">Membrane</keyword>
<evidence type="ECO:0000313" key="4">
    <source>
        <dbReference type="RefSeq" id="XP_018013204.1"/>
    </source>
</evidence>
<keyword evidence="2" id="KW-1133">Transmembrane helix</keyword>
<dbReference type="KEGG" id="hazt:108670255"/>
<evidence type="ECO:0000256" key="1">
    <source>
        <dbReference type="SAM" id="MobiDB-lite"/>
    </source>
</evidence>
<keyword evidence="3" id="KW-1185">Reference proteome</keyword>
<evidence type="ECO:0000256" key="2">
    <source>
        <dbReference type="SAM" id="Phobius"/>
    </source>
</evidence>
<feature type="region of interest" description="Disordered" evidence="1">
    <location>
        <begin position="547"/>
        <end position="570"/>
    </location>
</feature>
<organism evidence="3 4">
    <name type="scientific">Hyalella azteca</name>
    <name type="common">Amphipod</name>
    <dbReference type="NCBI Taxonomy" id="294128"/>
    <lineage>
        <taxon>Eukaryota</taxon>
        <taxon>Metazoa</taxon>
        <taxon>Ecdysozoa</taxon>
        <taxon>Arthropoda</taxon>
        <taxon>Crustacea</taxon>
        <taxon>Multicrustacea</taxon>
        <taxon>Malacostraca</taxon>
        <taxon>Eumalacostraca</taxon>
        <taxon>Peracarida</taxon>
        <taxon>Amphipoda</taxon>
        <taxon>Senticaudata</taxon>
        <taxon>Talitrida</taxon>
        <taxon>Talitroidea</taxon>
        <taxon>Hyalellidae</taxon>
        <taxon>Hyalella</taxon>
    </lineage>
</organism>
<name>A0A8B7NHU2_HYAAZ</name>
<evidence type="ECO:0000313" key="3">
    <source>
        <dbReference type="Proteomes" id="UP000694843"/>
    </source>
</evidence>
<dbReference type="AlphaFoldDB" id="A0A8B7NHU2"/>
<dbReference type="GeneID" id="108670255"/>
<dbReference type="RefSeq" id="XP_018013204.1">
    <property type="nucleotide sequence ID" value="XM_018157715.2"/>
</dbReference>
<dbReference type="OrthoDB" id="10448648at2759"/>
<reference evidence="4" key="1">
    <citation type="submission" date="2025-08" db="UniProtKB">
        <authorList>
            <consortium name="RefSeq"/>
        </authorList>
    </citation>
    <scope>IDENTIFICATION</scope>
    <source>
        <tissue evidence="4">Whole organism</tissue>
    </source>
</reference>
<proteinExistence type="predicted"/>
<sequence length="609" mass="67298">MRIYQLRINTAISFIVFYLLPVYQILSASITSSFATLTKEGSSSSPSGDDANKTLSPDIVEGVAREQCLRIISNLSPNCQCINSVGKESIISEESSLDQSEHQDSALANFTNNWNVQKRILGVEIIYKLLCSCHGDQTLRLRGIADLPPAVQEMEVSDCRGGAVTFAQSVTGIGESHMKAITIQNVLNLTFERGSFDMDMPIMSGDEDEFQMKLTNIGMMKIHRGAIRLSGKRASLEWENVVLSGLPAFSITASNLTALKMIGVHVTGPIETAAVNFESSGTTLELENVDARSVVNSRWVSGDAKDLILSECRLNLAPGAFQQVSFSAPNPRIILRNNVFGDNRWSGQIFPSLSSKVFDFTFSESSAVFNFTNNQAQCNTGNLDFLVEPKKSTLLHWLRCGLLQTLICLEPDTFPVHKSCNFDEIGSDKLPKTTTHSPPVIISEEKTTVTAPNADDQLIPQALRSSDLFENATVINEFIYEPEDLFLPTLTSSSETGTVRIQEKAEEILRPWKRSHLQNFGETIDLSQFEWPDFLRRSNVSSAEYVESTELPSISPENSGADDDSNTSNQEKDIVTSLPLVNKAFSMRKDLKLLALMFSLVTLFLCLQV</sequence>
<accession>A0A8B7NHU2</accession>
<dbReference type="Proteomes" id="UP000694843">
    <property type="component" value="Unplaced"/>
</dbReference>
<feature type="transmembrane region" description="Helical" evidence="2">
    <location>
        <begin position="12"/>
        <end position="37"/>
    </location>
</feature>